<dbReference type="PANTHER" id="PTHR32432">
    <property type="entry name" value="CELL DIVISION PROTEIN FTSA-RELATED"/>
    <property type="match status" value="1"/>
</dbReference>
<dbReference type="InterPro" id="IPR043129">
    <property type="entry name" value="ATPase_NBD"/>
</dbReference>
<dbReference type="Proteomes" id="UP000230136">
    <property type="component" value="Unassembled WGS sequence"/>
</dbReference>
<organism evidence="2 3">
    <name type="scientific">Candidatus Komeilibacteria bacterium CG_4_9_14_0_8_um_filter_36_9</name>
    <dbReference type="NCBI Taxonomy" id="1974473"/>
    <lineage>
        <taxon>Bacteria</taxon>
        <taxon>Candidatus Komeiliibacteriota</taxon>
    </lineage>
</organism>
<comment type="caution">
    <text evidence="2">The sequence shown here is derived from an EMBL/GenBank/DDBJ whole genome shotgun (WGS) entry which is preliminary data.</text>
</comment>
<dbReference type="AlphaFoldDB" id="A0A2M8DQN2"/>
<gene>
    <name evidence="2" type="ORF">CO073_03410</name>
</gene>
<dbReference type="Pfam" id="PF11104">
    <property type="entry name" value="PilM_2"/>
    <property type="match status" value="1"/>
</dbReference>
<dbReference type="InterPro" id="IPR050696">
    <property type="entry name" value="FtsA/MreB"/>
</dbReference>
<evidence type="ECO:0000313" key="3">
    <source>
        <dbReference type="Proteomes" id="UP000230136"/>
    </source>
</evidence>
<reference evidence="3" key="1">
    <citation type="submission" date="2017-09" db="EMBL/GenBank/DDBJ databases">
        <title>Depth-based differentiation of microbial function through sediment-hosted aquifers and enrichment of novel symbionts in the deep terrestrial subsurface.</title>
        <authorList>
            <person name="Probst A.J."/>
            <person name="Ladd B."/>
            <person name="Jarett J.K."/>
            <person name="Geller-Mcgrath D.E."/>
            <person name="Sieber C.M.K."/>
            <person name="Emerson J.B."/>
            <person name="Anantharaman K."/>
            <person name="Thomas B.C."/>
            <person name="Malmstrom R."/>
            <person name="Stieglmeier M."/>
            <person name="Klingl A."/>
            <person name="Woyke T."/>
            <person name="Ryan C.M."/>
            <person name="Banfield J.F."/>
        </authorList>
    </citation>
    <scope>NUCLEOTIDE SEQUENCE [LARGE SCALE GENOMIC DNA]</scope>
</reference>
<evidence type="ECO:0008006" key="4">
    <source>
        <dbReference type="Google" id="ProtNLM"/>
    </source>
</evidence>
<protein>
    <recommendedName>
        <fullName evidence="4">SHS2 domain-containing protein</fullName>
    </recommendedName>
</protein>
<dbReference type="InterPro" id="IPR005883">
    <property type="entry name" value="PilM"/>
</dbReference>
<dbReference type="EMBL" id="PFSY01000158">
    <property type="protein sequence ID" value="PJC01508.1"/>
    <property type="molecule type" value="Genomic_DNA"/>
</dbReference>
<dbReference type="Gene3D" id="3.30.420.40">
    <property type="match status" value="2"/>
</dbReference>
<accession>A0A2M8DQN2</accession>
<keyword evidence="1" id="KW-1133">Transmembrane helix</keyword>
<dbReference type="SUPFAM" id="SSF53067">
    <property type="entry name" value="Actin-like ATPase domain"/>
    <property type="match status" value="1"/>
</dbReference>
<evidence type="ECO:0000256" key="1">
    <source>
        <dbReference type="SAM" id="Phobius"/>
    </source>
</evidence>
<dbReference type="PANTHER" id="PTHR32432:SF3">
    <property type="entry name" value="ETHANOLAMINE UTILIZATION PROTEIN EUTJ"/>
    <property type="match status" value="1"/>
</dbReference>
<name>A0A2M8DQN2_9BACT</name>
<keyword evidence="1" id="KW-0472">Membrane</keyword>
<sequence length="426" mass="47859">NKKVLEAIHSSLDKIISEATRSIEYYQQKTGQVVDQLLIIGGTAHLPGLKDYFTRQMGMEIIMGNPWNVIKKVPSVSKYFRKEDAYLFTTVMGLIVRGFAKNYKQGINLLPNGRQQKKGFTLGEGIKKSWWKILVLILIICAFTGIIVFRDSLRMSRKDKISNTEQAIQYQVDFSVDYGSEAMTSIDIPRLRGELIVNYGTAEVVLVNISVADFPSLAGDYLDLHNDTSQSITLRKASRLEFNDQVYSLAEIVTLPAQAVKTVQVVSEDNTEVVLEPGNYSFVSLTADQQQTIYGIKNYELATLSPEQAAKFDIVELSTAQENLKKIAAETATSFIDDRYIISEPIDIKVVNVSYLRQGDQLALRGNFEYTWVKITEDDLYSLILANYPDKNLAFAELDQALLELKPLNINGASQTMTVSSLWTIQ</sequence>
<proteinExistence type="predicted"/>
<feature type="transmembrane region" description="Helical" evidence="1">
    <location>
        <begin position="130"/>
        <end position="149"/>
    </location>
</feature>
<evidence type="ECO:0000313" key="2">
    <source>
        <dbReference type="EMBL" id="PJC01508.1"/>
    </source>
</evidence>
<feature type="non-terminal residue" evidence="2">
    <location>
        <position position="1"/>
    </location>
</feature>
<keyword evidence="1" id="KW-0812">Transmembrane</keyword>